<dbReference type="STRING" id="53468.A0A0R3U842"/>
<name>A0A0R3U842_MESCO</name>
<keyword evidence="4" id="KW-1185">Reference proteome</keyword>
<gene>
    <name evidence="3" type="ORF">MCOS_LOCUS3024</name>
</gene>
<feature type="region of interest" description="Disordered" evidence="1">
    <location>
        <begin position="577"/>
        <end position="640"/>
    </location>
</feature>
<dbReference type="PANTHER" id="PTHR12864">
    <property type="entry name" value="RAN BINDING PROTEIN 9-RELATED"/>
    <property type="match status" value="1"/>
</dbReference>
<feature type="compositionally biased region" description="Polar residues" evidence="1">
    <location>
        <begin position="384"/>
        <end position="405"/>
    </location>
</feature>
<feature type="compositionally biased region" description="Low complexity" evidence="1">
    <location>
        <begin position="577"/>
        <end position="588"/>
    </location>
</feature>
<sequence>MASPPPRHQVFLVFDYLVRHGYLTTASAMARPAVDAPAQTSAIPATSCPSSPSTTSVPVDEDEAPSKDPPNSKLSPTLLHSNGLKTHDSTTDETDDAEAAKSSVASTDVESPSQQVWECGGGDRWPESPAEANQRIRLAELIRQGHYLQAISQLTKNYPSLIQAMPSIVFMLRCRYFIEMVGRVSDWLPALVPVLTDDCSLFANQHPPTEANGDFTHKASPAKATSAPPNPDCRKAAKGTRTFKRTQPSSSPECSPCGGGGNCLRQSAALRRKCEVTNGSLNGGGSGNLVEGDDDDDEEGGLFKENLPVACAYQENGSIAVVQATRCVQNGVSTLTKEKTRAAAARSLFKCSSLTSVENTLEPPVQSGVVQQNAHVPSTVAMETRSTNDSPTPASDSSPLQQSPLDLNSVVQLGRELRDNARELQANNAISPTQLALLQDAFSLFAYENPYESPFSDLMHPKHRKMLAESVNNAILDRGVVLGVVRVAFVVKLGKARCSLLEIGIGLLEEAMLDDRVDGRLAVDTGDTKVHWKQHNQTSTSSAGSTPTPSHAASAAAAYPAAAAAAATLQSTVRIFAPSSSPRSNASSQYNRGHRRHHHSHHHHHRSTTTTTSALVVTSTSTSQTPAQAFPPGTPHSALIYQRSPSLSTSPAGRRLRNTIVQSSPHDEDGVVDHLQEASTSGGVDWGEEVAGDEVALNWDEALCVPPARSGLEMAGFFHPVFFVPRSKP</sequence>
<dbReference type="InterPro" id="IPR050618">
    <property type="entry name" value="Ubq-SigPath_Reg"/>
</dbReference>
<feature type="region of interest" description="Disordered" evidence="1">
    <location>
        <begin position="528"/>
        <end position="551"/>
    </location>
</feature>
<organism evidence="3 4">
    <name type="scientific">Mesocestoides corti</name>
    <name type="common">Flatworm</name>
    <dbReference type="NCBI Taxonomy" id="53468"/>
    <lineage>
        <taxon>Eukaryota</taxon>
        <taxon>Metazoa</taxon>
        <taxon>Spiralia</taxon>
        <taxon>Lophotrochozoa</taxon>
        <taxon>Platyhelminthes</taxon>
        <taxon>Cestoda</taxon>
        <taxon>Eucestoda</taxon>
        <taxon>Cyclophyllidea</taxon>
        <taxon>Mesocestoididae</taxon>
        <taxon>Mesocestoides</taxon>
    </lineage>
</organism>
<feature type="compositionally biased region" description="Polar residues" evidence="1">
    <location>
        <begin position="72"/>
        <end position="84"/>
    </location>
</feature>
<evidence type="ECO:0000313" key="4">
    <source>
        <dbReference type="Proteomes" id="UP000267029"/>
    </source>
</evidence>
<dbReference type="SMART" id="SM00668">
    <property type="entry name" value="CTLH"/>
    <property type="match status" value="1"/>
</dbReference>
<feature type="domain" description="CTLH" evidence="2">
    <location>
        <begin position="131"/>
        <end position="186"/>
    </location>
</feature>
<dbReference type="InterPro" id="IPR013144">
    <property type="entry name" value="CRA_dom"/>
</dbReference>
<dbReference type="PROSITE" id="PS50897">
    <property type="entry name" value="CTLH"/>
    <property type="match status" value="1"/>
</dbReference>
<proteinExistence type="predicted"/>
<reference evidence="3 4" key="1">
    <citation type="submission" date="2018-10" db="EMBL/GenBank/DDBJ databases">
        <authorList>
            <consortium name="Pathogen Informatics"/>
        </authorList>
    </citation>
    <scope>NUCLEOTIDE SEQUENCE [LARGE SCALE GENOMIC DNA]</scope>
</reference>
<feature type="region of interest" description="Disordered" evidence="1">
    <location>
        <begin position="41"/>
        <end position="128"/>
    </location>
</feature>
<evidence type="ECO:0000313" key="3">
    <source>
        <dbReference type="EMBL" id="VDD77021.1"/>
    </source>
</evidence>
<dbReference type="InterPro" id="IPR006595">
    <property type="entry name" value="CTLH_C"/>
</dbReference>
<dbReference type="EMBL" id="UXSR01000596">
    <property type="protein sequence ID" value="VDD77021.1"/>
    <property type="molecule type" value="Genomic_DNA"/>
</dbReference>
<feature type="compositionally biased region" description="Polar residues" evidence="1">
    <location>
        <begin position="103"/>
        <end position="116"/>
    </location>
</feature>
<dbReference type="Proteomes" id="UP000267029">
    <property type="component" value="Unassembled WGS sequence"/>
</dbReference>
<feature type="compositionally biased region" description="Low complexity" evidence="1">
    <location>
        <begin position="538"/>
        <end position="551"/>
    </location>
</feature>
<dbReference type="AlphaFoldDB" id="A0A0R3U842"/>
<evidence type="ECO:0000256" key="1">
    <source>
        <dbReference type="SAM" id="MobiDB-lite"/>
    </source>
</evidence>
<protein>
    <recommendedName>
        <fullName evidence="2">CTLH domain-containing protein</fullName>
    </recommendedName>
</protein>
<accession>A0A0R3U842</accession>
<dbReference type="OrthoDB" id="6271797at2759"/>
<feature type="compositionally biased region" description="Low complexity" evidence="1">
    <location>
        <begin position="41"/>
        <end position="58"/>
    </location>
</feature>
<dbReference type="SMART" id="SM00757">
    <property type="entry name" value="CRA"/>
    <property type="match status" value="1"/>
</dbReference>
<feature type="compositionally biased region" description="Basic residues" evidence="1">
    <location>
        <begin position="592"/>
        <end position="607"/>
    </location>
</feature>
<evidence type="ECO:0000259" key="2">
    <source>
        <dbReference type="PROSITE" id="PS50897"/>
    </source>
</evidence>
<feature type="region of interest" description="Disordered" evidence="1">
    <location>
        <begin position="381"/>
        <end position="405"/>
    </location>
</feature>
<feature type="compositionally biased region" description="Low complexity" evidence="1">
    <location>
        <begin position="608"/>
        <end position="625"/>
    </location>
</feature>